<name>A0A835KWY6_9POAL</name>
<evidence type="ECO:0000256" key="3">
    <source>
        <dbReference type="ARBA" id="ARBA00022946"/>
    </source>
</evidence>
<organism evidence="4 5">
    <name type="scientific">Digitaria exilis</name>
    <dbReference type="NCBI Taxonomy" id="1010633"/>
    <lineage>
        <taxon>Eukaryota</taxon>
        <taxon>Viridiplantae</taxon>
        <taxon>Streptophyta</taxon>
        <taxon>Embryophyta</taxon>
        <taxon>Tracheophyta</taxon>
        <taxon>Spermatophyta</taxon>
        <taxon>Magnoliopsida</taxon>
        <taxon>Liliopsida</taxon>
        <taxon>Poales</taxon>
        <taxon>Poaceae</taxon>
        <taxon>PACMAD clade</taxon>
        <taxon>Panicoideae</taxon>
        <taxon>Panicodae</taxon>
        <taxon>Paniceae</taxon>
        <taxon>Anthephorinae</taxon>
        <taxon>Digitaria</taxon>
    </lineage>
</organism>
<comment type="similarity">
    <text evidence="1">Belongs to the mTERF family.</text>
</comment>
<dbReference type="EMBL" id="JACEFO010000153">
    <property type="protein sequence ID" value="KAF8779798.1"/>
    <property type="molecule type" value="Genomic_DNA"/>
</dbReference>
<dbReference type="InterPro" id="IPR003690">
    <property type="entry name" value="MTERF"/>
</dbReference>
<keyword evidence="2" id="KW-0805">Transcription regulation</keyword>
<proteinExistence type="inferred from homology"/>
<evidence type="ECO:0000313" key="4">
    <source>
        <dbReference type="EMBL" id="KAF8779798.1"/>
    </source>
</evidence>
<dbReference type="GO" id="GO:0003676">
    <property type="term" value="F:nucleic acid binding"/>
    <property type="evidence" value="ECO:0007669"/>
    <property type="project" value="InterPro"/>
</dbReference>
<dbReference type="PANTHER" id="PTHR13068:SF236">
    <property type="entry name" value="OS02G0749800 PROTEIN"/>
    <property type="match status" value="1"/>
</dbReference>
<evidence type="ECO:0000313" key="5">
    <source>
        <dbReference type="Proteomes" id="UP000636709"/>
    </source>
</evidence>
<dbReference type="Proteomes" id="UP000636709">
    <property type="component" value="Unassembled WGS sequence"/>
</dbReference>
<dbReference type="InterPro" id="IPR038538">
    <property type="entry name" value="MTERF_sf"/>
</dbReference>
<keyword evidence="3" id="KW-0809">Transit peptide</keyword>
<evidence type="ECO:0000256" key="1">
    <source>
        <dbReference type="ARBA" id="ARBA00007692"/>
    </source>
</evidence>
<dbReference type="OrthoDB" id="637682at2759"/>
<sequence>MKDVGLELSYIVRRPVLLKFSVERRLLPRHSVLKVLKEKGLLKFELDFYSTALLAEKDFVKKFVHPFKNNAPGLVEDYASKCLGKATDGIA</sequence>
<gene>
    <name evidence="4" type="ORF">HU200_002058</name>
</gene>
<dbReference type="AlphaFoldDB" id="A0A835KWY6"/>
<reference evidence="4" key="1">
    <citation type="submission" date="2020-07" db="EMBL/GenBank/DDBJ databases">
        <title>Genome sequence and genetic diversity analysis of an under-domesticated orphan crop, white fonio (Digitaria exilis).</title>
        <authorList>
            <person name="Bennetzen J.L."/>
            <person name="Chen S."/>
            <person name="Ma X."/>
            <person name="Wang X."/>
            <person name="Yssel A.E.J."/>
            <person name="Chaluvadi S.R."/>
            <person name="Johnson M."/>
            <person name="Gangashetty P."/>
            <person name="Hamidou F."/>
            <person name="Sanogo M.D."/>
            <person name="Zwaenepoel A."/>
            <person name="Wallace J."/>
            <person name="Van De Peer Y."/>
            <person name="Van Deynze A."/>
        </authorList>
    </citation>
    <scope>NUCLEOTIDE SEQUENCE</scope>
    <source>
        <tissue evidence="4">Leaves</tissue>
    </source>
</reference>
<protein>
    <submittedName>
        <fullName evidence="4">Uncharacterized protein</fullName>
    </submittedName>
</protein>
<comment type="caution">
    <text evidence="4">The sequence shown here is derived from an EMBL/GenBank/DDBJ whole genome shotgun (WGS) entry which is preliminary data.</text>
</comment>
<dbReference type="Gene3D" id="1.25.70.10">
    <property type="entry name" value="Transcription termination factor 3, mitochondrial"/>
    <property type="match status" value="1"/>
</dbReference>
<keyword evidence="2" id="KW-0806">Transcription termination</keyword>
<keyword evidence="2" id="KW-0804">Transcription</keyword>
<dbReference type="PANTHER" id="PTHR13068">
    <property type="entry name" value="CGI-12 PROTEIN-RELATED"/>
    <property type="match status" value="1"/>
</dbReference>
<evidence type="ECO:0000256" key="2">
    <source>
        <dbReference type="ARBA" id="ARBA00022472"/>
    </source>
</evidence>
<dbReference type="GO" id="GO:0006353">
    <property type="term" value="P:DNA-templated transcription termination"/>
    <property type="evidence" value="ECO:0007669"/>
    <property type="project" value="UniProtKB-KW"/>
</dbReference>
<accession>A0A835KWY6</accession>
<keyword evidence="5" id="KW-1185">Reference proteome</keyword>